<dbReference type="SUPFAM" id="SSF53756">
    <property type="entry name" value="UDP-Glycosyltransferase/glycogen phosphorylase"/>
    <property type="match status" value="1"/>
</dbReference>
<dbReference type="AlphaFoldDB" id="A0A4Y9KWI2"/>
<gene>
    <name evidence="1" type="ORF">E4K66_30025</name>
</gene>
<dbReference type="Pfam" id="PF13692">
    <property type="entry name" value="Glyco_trans_1_4"/>
    <property type="match status" value="1"/>
</dbReference>
<name>A0A4Y9KWI2_9BRAD</name>
<proteinExistence type="predicted"/>
<evidence type="ECO:0000313" key="2">
    <source>
        <dbReference type="Proteomes" id="UP000298225"/>
    </source>
</evidence>
<protein>
    <submittedName>
        <fullName evidence="1">Glycosyltransferase</fullName>
    </submittedName>
</protein>
<dbReference type="Proteomes" id="UP000298225">
    <property type="component" value="Unassembled WGS sequence"/>
</dbReference>
<organism evidence="1 2">
    <name type="scientific">Bradyrhizobium frederickii</name>
    <dbReference type="NCBI Taxonomy" id="2560054"/>
    <lineage>
        <taxon>Bacteria</taxon>
        <taxon>Pseudomonadati</taxon>
        <taxon>Pseudomonadota</taxon>
        <taxon>Alphaproteobacteria</taxon>
        <taxon>Hyphomicrobiales</taxon>
        <taxon>Nitrobacteraceae</taxon>
        <taxon>Bradyrhizobium</taxon>
    </lineage>
</organism>
<dbReference type="OrthoDB" id="9781738at2"/>
<reference evidence="1 2" key="1">
    <citation type="submission" date="2019-03" db="EMBL/GenBank/DDBJ databases">
        <title>Bradyrhizobium strains diversity isolated from Chamaecrista fasciculata.</title>
        <authorList>
            <person name="Urquiaga M.C.O."/>
            <person name="Hungria M."/>
            <person name="Delamuta J.R.M."/>
        </authorList>
    </citation>
    <scope>NUCLEOTIDE SEQUENCE [LARGE SCALE GENOMIC DNA]</scope>
    <source>
        <strain evidence="1 2">CNPSo 3424</strain>
    </source>
</reference>
<sequence length="422" mass="45976">MSRAVPSVLHLAQSDTEGGANKAAFRIHQTLQELGLRSTYHVGRKHGHDPSVVPAHLPGFGLFASDVAAFLNASALRSYPHRIATPFSPMQLSYGRISRRLLAESDVVCLHWIAGAFLRTGQLASIDRPIVWRLSDIWPFSGGCHYPGNCIGFEQSCGMCPQLGSTSVNDLSRLGIKQRERGYRNLDLTIAAPSRWIADLAGKSRLFAGRRIEHIPTGIDLRLFRPHEQGIARQQLGLPNEGRLLMFGALGATEDPRKGFRFLKRVLEHFAAEAPRDVACVIFGGDSIGPGAPLAGLRVYQLGKINSEEKLALAYSAADVFIAPFLEDNLPNVVLEALACGTPVAAFAVGGIPEAVEHGRNGYLAPVEDVVELARGVSWLLDRAGQTGMRSMVRALAEARFDIRVCGTRYRALFEELASHRS</sequence>
<keyword evidence="2" id="KW-1185">Reference proteome</keyword>
<keyword evidence="1" id="KW-0808">Transferase</keyword>
<dbReference type="GO" id="GO:0016757">
    <property type="term" value="F:glycosyltransferase activity"/>
    <property type="evidence" value="ECO:0007669"/>
    <property type="project" value="TreeGrafter"/>
</dbReference>
<dbReference type="EMBL" id="SPQU01000018">
    <property type="protein sequence ID" value="TFV34859.1"/>
    <property type="molecule type" value="Genomic_DNA"/>
</dbReference>
<accession>A0A4Y9KWI2</accession>
<dbReference type="Gene3D" id="3.40.50.2000">
    <property type="entry name" value="Glycogen Phosphorylase B"/>
    <property type="match status" value="2"/>
</dbReference>
<dbReference type="RefSeq" id="WP_135171135.1">
    <property type="nucleotide sequence ID" value="NZ_SPQU01000018.1"/>
</dbReference>
<dbReference type="PANTHER" id="PTHR12526:SF635">
    <property type="entry name" value="GLYCOSYL TRANSFERASE GROUP 1"/>
    <property type="match status" value="1"/>
</dbReference>
<comment type="caution">
    <text evidence="1">The sequence shown here is derived from an EMBL/GenBank/DDBJ whole genome shotgun (WGS) entry which is preliminary data.</text>
</comment>
<evidence type="ECO:0000313" key="1">
    <source>
        <dbReference type="EMBL" id="TFV34859.1"/>
    </source>
</evidence>
<dbReference type="PANTHER" id="PTHR12526">
    <property type="entry name" value="GLYCOSYLTRANSFERASE"/>
    <property type="match status" value="1"/>
</dbReference>